<dbReference type="Proteomes" id="UP000780801">
    <property type="component" value="Unassembled WGS sequence"/>
</dbReference>
<organism evidence="2 3">
    <name type="scientific">Lunasporangiospora selenospora</name>
    <dbReference type="NCBI Taxonomy" id="979761"/>
    <lineage>
        <taxon>Eukaryota</taxon>
        <taxon>Fungi</taxon>
        <taxon>Fungi incertae sedis</taxon>
        <taxon>Mucoromycota</taxon>
        <taxon>Mortierellomycotina</taxon>
        <taxon>Mortierellomycetes</taxon>
        <taxon>Mortierellales</taxon>
        <taxon>Mortierellaceae</taxon>
        <taxon>Lunasporangiospora</taxon>
    </lineage>
</organism>
<evidence type="ECO:0000313" key="3">
    <source>
        <dbReference type="Proteomes" id="UP000780801"/>
    </source>
</evidence>
<feature type="non-terminal residue" evidence="2">
    <location>
        <position position="149"/>
    </location>
</feature>
<evidence type="ECO:0000313" key="2">
    <source>
        <dbReference type="EMBL" id="KAF9577042.1"/>
    </source>
</evidence>
<keyword evidence="3" id="KW-1185">Reference proteome</keyword>
<gene>
    <name evidence="2" type="ORF">BGW38_008008</name>
</gene>
<sequence length="149" mass="16979">MPNASKCSFRQCAKGLSLDNRENFDQSDEAHWKGYHIDEPFKFTCPFTGNDVEFRRIPEAGYKFSCVCEKASILYTRSVKRHYDRCSVAKRMALQATPTRTESAITDTSATVDPYSPPNQELLQQPHENREMSPTSSAAITYELQSLQE</sequence>
<dbReference type="AlphaFoldDB" id="A0A9P6FKD3"/>
<accession>A0A9P6FKD3</accession>
<protein>
    <submittedName>
        <fullName evidence="2">Uncharacterized protein</fullName>
    </submittedName>
</protein>
<reference evidence="2" key="1">
    <citation type="journal article" date="2020" name="Fungal Divers.">
        <title>Resolving the Mortierellaceae phylogeny through synthesis of multi-gene phylogenetics and phylogenomics.</title>
        <authorList>
            <person name="Vandepol N."/>
            <person name="Liber J."/>
            <person name="Desiro A."/>
            <person name="Na H."/>
            <person name="Kennedy M."/>
            <person name="Barry K."/>
            <person name="Grigoriev I.V."/>
            <person name="Miller A.N."/>
            <person name="O'Donnell K."/>
            <person name="Stajich J.E."/>
            <person name="Bonito G."/>
        </authorList>
    </citation>
    <scope>NUCLEOTIDE SEQUENCE</scope>
    <source>
        <strain evidence="2">KOD1015</strain>
    </source>
</reference>
<feature type="region of interest" description="Disordered" evidence="1">
    <location>
        <begin position="97"/>
        <end position="149"/>
    </location>
</feature>
<evidence type="ECO:0000256" key="1">
    <source>
        <dbReference type="SAM" id="MobiDB-lite"/>
    </source>
</evidence>
<proteinExistence type="predicted"/>
<dbReference type="EMBL" id="JAABOA010005393">
    <property type="protein sequence ID" value="KAF9577042.1"/>
    <property type="molecule type" value="Genomic_DNA"/>
</dbReference>
<name>A0A9P6FKD3_9FUNG</name>
<feature type="compositionally biased region" description="Polar residues" evidence="1">
    <location>
        <begin position="97"/>
        <end position="111"/>
    </location>
</feature>
<dbReference type="OrthoDB" id="2412054at2759"/>
<comment type="caution">
    <text evidence="2">The sequence shown here is derived from an EMBL/GenBank/DDBJ whole genome shotgun (WGS) entry which is preliminary data.</text>
</comment>
<feature type="compositionally biased region" description="Polar residues" evidence="1">
    <location>
        <begin position="132"/>
        <end position="149"/>
    </location>
</feature>